<proteinExistence type="predicted"/>
<evidence type="ECO:0000313" key="2">
    <source>
        <dbReference type="EMBL" id="MBB4443678.1"/>
    </source>
</evidence>
<comment type="caution">
    <text evidence="2">The sequence shown here is derived from an EMBL/GenBank/DDBJ whole genome shotgun (WGS) entry which is preliminary data.</text>
</comment>
<feature type="compositionally biased region" description="Basic residues" evidence="1">
    <location>
        <begin position="1"/>
        <end position="10"/>
    </location>
</feature>
<feature type="compositionally biased region" description="Low complexity" evidence="1">
    <location>
        <begin position="27"/>
        <end position="36"/>
    </location>
</feature>
<organism evidence="2 3">
    <name type="scientific">Rhizobium esperanzae</name>
    <dbReference type="NCBI Taxonomy" id="1967781"/>
    <lineage>
        <taxon>Bacteria</taxon>
        <taxon>Pseudomonadati</taxon>
        <taxon>Pseudomonadota</taxon>
        <taxon>Alphaproteobacteria</taxon>
        <taxon>Hyphomicrobiales</taxon>
        <taxon>Rhizobiaceae</taxon>
        <taxon>Rhizobium/Agrobacterium group</taxon>
        <taxon>Rhizobium</taxon>
    </lineage>
</organism>
<gene>
    <name evidence="2" type="ORF">GGE15_006984</name>
</gene>
<evidence type="ECO:0000256" key="1">
    <source>
        <dbReference type="SAM" id="MobiDB-lite"/>
    </source>
</evidence>
<reference evidence="2 3" key="1">
    <citation type="submission" date="2020-08" db="EMBL/GenBank/DDBJ databases">
        <title>Genomic Encyclopedia of Type Strains, Phase IV (KMG-V): Genome sequencing to study the core and pangenomes of soil and plant-associated prokaryotes.</title>
        <authorList>
            <person name="Whitman W."/>
        </authorList>
    </citation>
    <scope>NUCLEOTIDE SEQUENCE [LARGE SCALE GENOMIC DNA]</scope>
    <source>
        <strain evidence="2 3">SEMIA 414</strain>
    </source>
</reference>
<feature type="region of interest" description="Disordered" evidence="1">
    <location>
        <begin position="1"/>
        <end position="41"/>
    </location>
</feature>
<protein>
    <submittedName>
        <fullName evidence="2">Uncharacterized protein</fullName>
    </submittedName>
</protein>
<dbReference type="EMBL" id="JACIHI010000026">
    <property type="protein sequence ID" value="MBB4443678.1"/>
    <property type="molecule type" value="Genomic_DNA"/>
</dbReference>
<name>A0A7W6XYL8_9HYPH</name>
<accession>A0A7W6XYL8</accession>
<evidence type="ECO:0000313" key="3">
    <source>
        <dbReference type="Proteomes" id="UP000533724"/>
    </source>
</evidence>
<sequence length="172" mass="19061">MLGVRKHHRACPSTGGEQKGGGKDPALGRSRGGLTRRSTDARSCALAWRPARSATSRKLPLFNNPTGHAIWAIKRMTAVPCAQRSRKWRPRWAIPSNRWRKTERRCRTCRGSLRQTMPTSREIIIEVSGMSPNIGQLCLGTLHKEGDGDAARASHRDNIWPGPSLLGGWCFA</sequence>
<dbReference type="Proteomes" id="UP000533724">
    <property type="component" value="Unassembled WGS sequence"/>
</dbReference>
<dbReference type="AlphaFoldDB" id="A0A7W6XYL8"/>